<evidence type="ECO:0000313" key="4">
    <source>
        <dbReference type="Proteomes" id="UP000288096"/>
    </source>
</evidence>
<reference evidence="4" key="1">
    <citation type="submission" date="2017-11" db="EMBL/GenBank/DDBJ databases">
        <authorList>
            <person name="Watanabe M."/>
            <person name="Kojima H."/>
        </authorList>
    </citation>
    <scope>NUCLEOTIDE SEQUENCE [LARGE SCALE GENOMIC DNA]</scope>
    <source>
        <strain evidence="4">Tokyo 01</strain>
    </source>
</reference>
<reference evidence="4" key="2">
    <citation type="submission" date="2019-01" db="EMBL/GenBank/DDBJ databases">
        <title>Genome sequence of Desulfonema ishimotonii strain Tokyo 01.</title>
        <authorList>
            <person name="Fukui M."/>
        </authorList>
    </citation>
    <scope>NUCLEOTIDE SEQUENCE [LARGE SCALE GENOMIC DNA]</scope>
    <source>
        <strain evidence="4">Tokyo 01</strain>
    </source>
</reference>
<protein>
    <submittedName>
        <fullName evidence="3">Dynamin family protein</fullName>
    </submittedName>
</protein>
<dbReference type="InterPro" id="IPR027417">
    <property type="entry name" value="P-loop_NTPase"/>
</dbReference>
<dbReference type="Pfam" id="PF00350">
    <property type="entry name" value="Dynamin_N"/>
    <property type="match status" value="1"/>
</dbReference>
<feature type="domain" description="Dynamin-type G" evidence="2">
    <location>
        <begin position="40"/>
        <end position="285"/>
    </location>
</feature>
<keyword evidence="1" id="KW-1133">Transmembrane helix</keyword>
<evidence type="ECO:0000259" key="2">
    <source>
        <dbReference type="PROSITE" id="PS51718"/>
    </source>
</evidence>
<feature type="transmembrane region" description="Helical" evidence="1">
    <location>
        <begin position="327"/>
        <end position="348"/>
    </location>
</feature>
<keyword evidence="4" id="KW-1185">Reference proteome</keyword>
<evidence type="ECO:0000256" key="1">
    <source>
        <dbReference type="SAM" id="Phobius"/>
    </source>
</evidence>
<dbReference type="OrthoDB" id="1100581at2"/>
<dbReference type="PRINTS" id="PR00195">
    <property type="entry name" value="DYNAMIN"/>
</dbReference>
<dbReference type="GO" id="GO:0005525">
    <property type="term" value="F:GTP binding"/>
    <property type="evidence" value="ECO:0007669"/>
    <property type="project" value="InterPro"/>
</dbReference>
<dbReference type="RefSeq" id="WP_124329641.1">
    <property type="nucleotide sequence ID" value="NZ_BEXT01000001.1"/>
</dbReference>
<dbReference type="Proteomes" id="UP000288096">
    <property type="component" value="Unassembled WGS sequence"/>
</dbReference>
<dbReference type="InterPro" id="IPR051943">
    <property type="entry name" value="TRAFAC_Dynamin-like_GTPase"/>
</dbReference>
<proteinExistence type="predicted"/>
<dbReference type="PANTHER" id="PTHR43681:SF1">
    <property type="entry name" value="SARCALUMENIN"/>
    <property type="match status" value="1"/>
</dbReference>
<dbReference type="InterPro" id="IPR030381">
    <property type="entry name" value="G_DYNAMIN_dom"/>
</dbReference>
<dbReference type="SUPFAM" id="SSF52540">
    <property type="entry name" value="P-loop containing nucleoside triphosphate hydrolases"/>
    <property type="match status" value="1"/>
</dbReference>
<dbReference type="AlphaFoldDB" id="A0A401FZW0"/>
<feature type="transmembrane region" description="Helical" evidence="1">
    <location>
        <begin position="354"/>
        <end position="375"/>
    </location>
</feature>
<dbReference type="PROSITE" id="PS51718">
    <property type="entry name" value="G_DYNAMIN_2"/>
    <property type="match status" value="1"/>
</dbReference>
<dbReference type="InterPro" id="IPR045063">
    <property type="entry name" value="Dynamin_N"/>
</dbReference>
<name>A0A401FZW0_9BACT</name>
<keyword evidence="1" id="KW-0812">Transmembrane</keyword>
<organism evidence="3 4">
    <name type="scientific">Desulfonema ishimotonii</name>
    <dbReference type="NCBI Taxonomy" id="45657"/>
    <lineage>
        <taxon>Bacteria</taxon>
        <taxon>Pseudomonadati</taxon>
        <taxon>Thermodesulfobacteriota</taxon>
        <taxon>Desulfobacteria</taxon>
        <taxon>Desulfobacterales</taxon>
        <taxon>Desulfococcaceae</taxon>
        <taxon>Desulfonema</taxon>
    </lineage>
</organism>
<dbReference type="EMBL" id="BEXT01000001">
    <property type="protein sequence ID" value="GBC62477.1"/>
    <property type="molecule type" value="Genomic_DNA"/>
</dbReference>
<keyword evidence="1" id="KW-0472">Membrane</keyword>
<sequence>MYREKFISSLREEIAEAVAVHLTPVALRYDYCDVPLETNIRWQPMVLIIGNYSSGKSSFINEFLGAKIQDTGQAPTDDSFTVITHDDSVPETEGVQVTEERDGKALLNDPEYPFSTLRKQGERFASHFRLKKVNSPFLRHLAIIDTPGMLDSITERDRGYDYQEVIGDLAQKAGLVLVLFDAHKAGTVREAYKSIRETLSAHTSEDRIIFVLNRIDECASFNDLLRVYGTLCWNLSQITGRKDIPMIRLAYSPNASPVLSRNTGAPEYLPLLENQREDLKKAITETPRRRLDHLAAYVETHSERLGHYLEALLAWRMAFRKFRIQKTFTGFLCSLLGGSLATLGTMMAGLDDPVILAGAGGVATILLMLIWMTLFQKRLEGAFHQKKLDGLDTLTPLGDQTRKDSWEAIRERVQRHLERDEGRYSLFELRHDLFSVRRAHREAAHDIREALSELAKMTDEDFAEWEAHRLTDEAYEAEKKRLGLSDLEILKNSYRHMF</sequence>
<comment type="caution">
    <text evidence="3">The sequence shown here is derived from an EMBL/GenBank/DDBJ whole genome shotgun (WGS) entry which is preliminary data.</text>
</comment>
<evidence type="ECO:0000313" key="3">
    <source>
        <dbReference type="EMBL" id="GBC62477.1"/>
    </source>
</evidence>
<accession>A0A401FZW0</accession>
<dbReference type="Gene3D" id="3.40.50.300">
    <property type="entry name" value="P-loop containing nucleotide triphosphate hydrolases"/>
    <property type="match status" value="1"/>
</dbReference>
<dbReference type="InterPro" id="IPR022812">
    <property type="entry name" value="Dynamin"/>
</dbReference>
<gene>
    <name evidence="3" type="ORF">DENIS_3449</name>
</gene>
<dbReference type="PANTHER" id="PTHR43681">
    <property type="entry name" value="TRANSMEMBRANE GTPASE FZO"/>
    <property type="match status" value="1"/>
</dbReference>